<dbReference type="AlphaFoldDB" id="A0A0J6TF42"/>
<evidence type="ECO:0000313" key="3">
    <source>
        <dbReference type="Proteomes" id="UP000036449"/>
    </source>
</evidence>
<dbReference type="Gene3D" id="3.40.50.1010">
    <property type="entry name" value="5'-nuclease"/>
    <property type="match status" value="1"/>
</dbReference>
<name>A0A0J6TF42_9HYPH</name>
<dbReference type="InterPro" id="IPR029060">
    <property type="entry name" value="PIN-like_dom_sf"/>
</dbReference>
<dbReference type="Pfam" id="PF01850">
    <property type="entry name" value="PIN"/>
    <property type="match status" value="1"/>
</dbReference>
<proteinExistence type="predicted"/>
<accession>A0A0J6TF42</accession>
<dbReference type="OrthoDB" id="7994914at2"/>
<dbReference type="SUPFAM" id="SSF88723">
    <property type="entry name" value="PIN domain-like"/>
    <property type="match status" value="1"/>
</dbReference>
<comment type="caution">
    <text evidence="2">The sequence shown here is derived from an EMBL/GenBank/DDBJ whole genome shotgun (WGS) entry which is preliminary data.</text>
</comment>
<protein>
    <recommendedName>
        <fullName evidence="1">PIN domain-containing protein</fullName>
    </recommendedName>
</protein>
<feature type="domain" description="PIN" evidence="1">
    <location>
        <begin position="4"/>
        <end position="131"/>
    </location>
</feature>
<gene>
    <name evidence="2" type="ORF">VQ03_02630</name>
</gene>
<dbReference type="Proteomes" id="UP000036449">
    <property type="component" value="Unassembled WGS sequence"/>
</dbReference>
<evidence type="ECO:0000313" key="2">
    <source>
        <dbReference type="EMBL" id="KMO44519.1"/>
    </source>
</evidence>
<dbReference type="EMBL" id="LABZ01000017">
    <property type="protein sequence ID" value="KMO44519.1"/>
    <property type="molecule type" value="Genomic_DNA"/>
</dbReference>
<dbReference type="PATRIC" id="fig|1187852.3.peg.1992"/>
<keyword evidence="3" id="KW-1185">Reference proteome</keyword>
<reference evidence="2 3" key="1">
    <citation type="submission" date="2015-03" db="EMBL/GenBank/DDBJ databases">
        <title>Genome sequencing of Methylobacterium tarhaniae DSM 25844.</title>
        <authorList>
            <person name="Chaudhry V."/>
            <person name="Patil P.B."/>
        </authorList>
    </citation>
    <scope>NUCLEOTIDE SEQUENCE [LARGE SCALE GENOMIC DNA]</scope>
    <source>
        <strain evidence="2 3">DSM 25844</strain>
    </source>
</reference>
<dbReference type="InterPro" id="IPR002716">
    <property type="entry name" value="PIN_dom"/>
</dbReference>
<evidence type="ECO:0000259" key="1">
    <source>
        <dbReference type="Pfam" id="PF01850"/>
    </source>
</evidence>
<dbReference type="RefSeq" id="WP_048449305.1">
    <property type="nucleotide sequence ID" value="NZ_JBNNPJ010000002.1"/>
</dbReference>
<sequence>MSRIYCDTNVLLPDFVKEAESSRIEAWLLDPAVQTVFSDLVILEFSATLSRLVRERKAKAEEAREVVGLFTSWREARGRPLTITRQMFAIARTIVEDAALGVRGPDALHLALLQVTGLPFATFDARLRRAADTLGLATLEPPPL</sequence>
<dbReference type="CDD" id="cd09874">
    <property type="entry name" value="PIN_MT3492-like"/>
    <property type="match status" value="1"/>
</dbReference>
<organism evidence="2 3">
    <name type="scientific">Methylobacterium tarhaniae</name>
    <dbReference type="NCBI Taxonomy" id="1187852"/>
    <lineage>
        <taxon>Bacteria</taxon>
        <taxon>Pseudomonadati</taxon>
        <taxon>Pseudomonadota</taxon>
        <taxon>Alphaproteobacteria</taxon>
        <taxon>Hyphomicrobiales</taxon>
        <taxon>Methylobacteriaceae</taxon>
        <taxon>Methylobacterium</taxon>
    </lineage>
</organism>